<dbReference type="SUPFAM" id="SSF51735">
    <property type="entry name" value="NAD(P)-binding Rossmann-fold domains"/>
    <property type="match status" value="1"/>
</dbReference>
<protein>
    <submittedName>
        <fullName evidence="5">Dehydrogenase</fullName>
    </submittedName>
</protein>
<dbReference type="InterPro" id="IPR036291">
    <property type="entry name" value="NAD(P)-bd_dom_sf"/>
</dbReference>
<name>A0AAV3QN30_LITER</name>
<sequence length="224" mass="25313">MANQLMSIYASSSSTISAYAHKHFHHKSFFGRNFVTTDGTTTSRTTHSSRWIVGICSKIQPNHNSEFKFSNGHPLNAVSFSDGSAAAKSIVEESSLSEFKDAETTLSITVIGASGDLAKKKIFPALFALYYEDWLPENFIVFGYARTKMDDEELRNMISRTLTCRVDKKENCEDKMTKFLQRCFYHSGQYNSEEHFAELGNKLAEKEVLPLIFFLFPCKLPGLT</sequence>
<dbReference type="Gene3D" id="3.40.50.720">
    <property type="entry name" value="NAD(P)-binding Rossmann-like Domain"/>
    <property type="match status" value="1"/>
</dbReference>
<evidence type="ECO:0000256" key="3">
    <source>
        <dbReference type="ARBA" id="ARBA00023277"/>
    </source>
</evidence>
<proteinExistence type="predicted"/>
<dbReference type="AlphaFoldDB" id="A0AAV3QN30"/>
<dbReference type="GO" id="GO:0006006">
    <property type="term" value="P:glucose metabolic process"/>
    <property type="evidence" value="ECO:0007669"/>
    <property type="project" value="UniProtKB-KW"/>
</dbReference>
<dbReference type="EMBL" id="BAABME010005394">
    <property type="protein sequence ID" value="GAA0165484.1"/>
    <property type="molecule type" value="Genomic_DNA"/>
</dbReference>
<keyword evidence="1" id="KW-0313">Glucose metabolism</keyword>
<dbReference type="Proteomes" id="UP001454036">
    <property type="component" value="Unassembled WGS sequence"/>
</dbReference>
<dbReference type="PANTHER" id="PTHR23429:SF13">
    <property type="entry name" value="GLUCOSE-6-PHOSPHATE 1-DEHYDROGENASE 1, CHLOROPLASTIC"/>
    <property type="match status" value="1"/>
</dbReference>
<evidence type="ECO:0000259" key="4">
    <source>
        <dbReference type="Pfam" id="PF00479"/>
    </source>
</evidence>
<dbReference type="GO" id="GO:0009570">
    <property type="term" value="C:chloroplast stroma"/>
    <property type="evidence" value="ECO:0007669"/>
    <property type="project" value="TreeGrafter"/>
</dbReference>
<dbReference type="GO" id="GO:0050661">
    <property type="term" value="F:NADP binding"/>
    <property type="evidence" value="ECO:0007669"/>
    <property type="project" value="InterPro"/>
</dbReference>
<evidence type="ECO:0000256" key="2">
    <source>
        <dbReference type="ARBA" id="ARBA00022857"/>
    </source>
</evidence>
<dbReference type="GO" id="GO:0004345">
    <property type="term" value="F:glucose-6-phosphate dehydrogenase activity"/>
    <property type="evidence" value="ECO:0007669"/>
    <property type="project" value="TreeGrafter"/>
</dbReference>
<accession>A0AAV3QN30</accession>
<dbReference type="Pfam" id="PF00479">
    <property type="entry name" value="G6PD_N"/>
    <property type="match status" value="1"/>
</dbReference>
<keyword evidence="3" id="KW-0119">Carbohydrate metabolism</keyword>
<feature type="domain" description="Glucose-6-phosphate dehydrogenase NAD-binding" evidence="4">
    <location>
        <begin position="110"/>
        <end position="207"/>
    </location>
</feature>
<comment type="caution">
    <text evidence="5">The sequence shown here is derived from an EMBL/GenBank/DDBJ whole genome shotgun (WGS) entry which is preliminary data.</text>
</comment>
<evidence type="ECO:0000256" key="1">
    <source>
        <dbReference type="ARBA" id="ARBA00022526"/>
    </source>
</evidence>
<evidence type="ECO:0000313" key="5">
    <source>
        <dbReference type="EMBL" id="GAA0165484.1"/>
    </source>
</evidence>
<evidence type="ECO:0000313" key="6">
    <source>
        <dbReference type="Proteomes" id="UP001454036"/>
    </source>
</evidence>
<dbReference type="GO" id="GO:0009051">
    <property type="term" value="P:pentose-phosphate shunt, oxidative branch"/>
    <property type="evidence" value="ECO:0007669"/>
    <property type="project" value="TreeGrafter"/>
</dbReference>
<dbReference type="PANTHER" id="PTHR23429">
    <property type="entry name" value="GLUCOSE-6-PHOSPHATE 1-DEHYDROGENASE G6PD"/>
    <property type="match status" value="1"/>
</dbReference>
<organism evidence="5 6">
    <name type="scientific">Lithospermum erythrorhizon</name>
    <name type="common">Purple gromwell</name>
    <name type="synonym">Lithospermum officinale var. erythrorhizon</name>
    <dbReference type="NCBI Taxonomy" id="34254"/>
    <lineage>
        <taxon>Eukaryota</taxon>
        <taxon>Viridiplantae</taxon>
        <taxon>Streptophyta</taxon>
        <taxon>Embryophyta</taxon>
        <taxon>Tracheophyta</taxon>
        <taxon>Spermatophyta</taxon>
        <taxon>Magnoliopsida</taxon>
        <taxon>eudicotyledons</taxon>
        <taxon>Gunneridae</taxon>
        <taxon>Pentapetalae</taxon>
        <taxon>asterids</taxon>
        <taxon>lamiids</taxon>
        <taxon>Boraginales</taxon>
        <taxon>Boraginaceae</taxon>
        <taxon>Boraginoideae</taxon>
        <taxon>Lithospermeae</taxon>
        <taxon>Lithospermum</taxon>
    </lineage>
</organism>
<keyword evidence="6" id="KW-1185">Reference proteome</keyword>
<gene>
    <name evidence="5" type="ORF">LIER_20878</name>
</gene>
<keyword evidence="2" id="KW-0521">NADP</keyword>
<dbReference type="InterPro" id="IPR022674">
    <property type="entry name" value="G6P_DH_NAD-bd"/>
</dbReference>
<reference evidence="5 6" key="1">
    <citation type="submission" date="2024-01" db="EMBL/GenBank/DDBJ databases">
        <title>The complete chloroplast genome sequence of Lithospermum erythrorhizon: insights into the phylogenetic relationship among Boraginaceae species and the maternal lineages of purple gromwells.</title>
        <authorList>
            <person name="Okada T."/>
            <person name="Watanabe K."/>
        </authorList>
    </citation>
    <scope>NUCLEOTIDE SEQUENCE [LARGE SCALE GENOMIC DNA]</scope>
</reference>
<dbReference type="InterPro" id="IPR001282">
    <property type="entry name" value="G6P_DH"/>
</dbReference>